<dbReference type="CDD" id="cd03789">
    <property type="entry name" value="GT9_LPS_heptosyltransferase"/>
    <property type="match status" value="1"/>
</dbReference>
<dbReference type="GO" id="GO:0008713">
    <property type="term" value="F:ADP-heptose-lipopolysaccharide heptosyltransferase activity"/>
    <property type="evidence" value="ECO:0007669"/>
    <property type="project" value="TreeGrafter"/>
</dbReference>
<name>C6I0G9_9BACT</name>
<dbReference type="InterPro" id="IPR002201">
    <property type="entry name" value="Glyco_trans_9"/>
</dbReference>
<evidence type="ECO:0000313" key="3">
    <source>
        <dbReference type="EMBL" id="EES51624.1"/>
    </source>
</evidence>
<keyword evidence="2 3" id="KW-0808">Transferase</keyword>
<evidence type="ECO:0000313" key="4">
    <source>
        <dbReference type="Proteomes" id="UP000009374"/>
    </source>
</evidence>
<dbReference type="Gene3D" id="3.40.50.2000">
    <property type="entry name" value="Glycogen Phosphorylase B"/>
    <property type="match status" value="2"/>
</dbReference>
<protein>
    <submittedName>
        <fullName evidence="3">Lipopolysaccharide heptosyltransferase I</fullName>
    </submittedName>
</protein>
<accession>C6I0G9</accession>
<dbReference type="PANTHER" id="PTHR30160:SF1">
    <property type="entry name" value="LIPOPOLYSACCHARIDE 1,2-N-ACETYLGLUCOSAMINETRANSFERASE-RELATED"/>
    <property type="match status" value="1"/>
</dbReference>
<dbReference type="EMBL" id="GG693887">
    <property type="protein sequence ID" value="EES51624.1"/>
    <property type="molecule type" value="Genomic_DNA"/>
</dbReference>
<evidence type="ECO:0000256" key="1">
    <source>
        <dbReference type="ARBA" id="ARBA00022676"/>
    </source>
</evidence>
<proteinExistence type="predicted"/>
<keyword evidence="1" id="KW-0328">Glycosyltransferase</keyword>
<dbReference type="AlphaFoldDB" id="C6I0G9"/>
<dbReference type="Proteomes" id="UP000009374">
    <property type="component" value="Unassembled WGS sequence"/>
</dbReference>
<dbReference type="GO" id="GO:0009244">
    <property type="term" value="P:lipopolysaccharide core region biosynthetic process"/>
    <property type="evidence" value="ECO:0007669"/>
    <property type="project" value="TreeGrafter"/>
</dbReference>
<sequence length="371" mass="40369">MTQRHTPQLKRLLIVKPSSLGDILHAFPLATVLKESLPQAHIDWIANSEFVPLVSRHPAIDRVLAFPRRDFGRGSFFGKMAALVAALRETPYDAVLDAQGLLRSALLSRMAKRSGASAPLLGFQSAREGAPLFYGCRVPIPETPDSPLHAVPRNLLFLPALGLSATLFPQKSSLCLRYTDEDHARVSEILREAGLLPGEPFIAIHPGARRDSKRWPSPYFSELIRSLSRGGAPRAVLVGDRSESSLLEEIAVRTGLRVPLLPGHIPLDLLPLALSRAILFIGNDSGPLHMAALSGTPTLSFFGSSDPRRTGPFGEATRNHVMREPLPCSPCGDFRKFCSHMTCQVSLTPGEAYRQALLLLDPAKPSGADPR</sequence>
<organism evidence="3 4">
    <name type="scientific">Leptospirillum ferrodiazotrophum</name>
    <dbReference type="NCBI Taxonomy" id="412449"/>
    <lineage>
        <taxon>Bacteria</taxon>
        <taxon>Pseudomonadati</taxon>
        <taxon>Nitrospirota</taxon>
        <taxon>Nitrospiria</taxon>
        <taxon>Nitrospirales</taxon>
        <taxon>Nitrospiraceae</taxon>
        <taxon>Leptospirillum</taxon>
    </lineage>
</organism>
<evidence type="ECO:0000256" key="2">
    <source>
        <dbReference type="ARBA" id="ARBA00022679"/>
    </source>
</evidence>
<dbReference type="GO" id="GO:0005829">
    <property type="term" value="C:cytosol"/>
    <property type="evidence" value="ECO:0007669"/>
    <property type="project" value="TreeGrafter"/>
</dbReference>
<dbReference type="InterPro" id="IPR051199">
    <property type="entry name" value="LPS_LOS_Heptosyltrfase"/>
</dbReference>
<dbReference type="PANTHER" id="PTHR30160">
    <property type="entry name" value="TETRAACYLDISACCHARIDE 4'-KINASE-RELATED"/>
    <property type="match status" value="1"/>
</dbReference>
<keyword evidence="4" id="KW-1185">Reference proteome</keyword>
<dbReference type="SUPFAM" id="SSF53756">
    <property type="entry name" value="UDP-Glycosyltransferase/glycogen phosphorylase"/>
    <property type="match status" value="1"/>
</dbReference>
<reference evidence="3 4" key="1">
    <citation type="journal article" date="2009" name="Appl. Environ. Microbiol.">
        <title>Community genomic and proteomic analyses of chemoautotrophic iron-oxidizing "Leptospirillum rubarum" (Group II) and "Leptospirillum ferrodiazotrophum" (Group III) bacteria in acid mine drainage biofilms.</title>
        <authorList>
            <person name="Goltsman D.S."/>
            <person name="Denef V.J."/>
            <person name="Singer S.W."/>
            <person name="VerBerkmoes N.C."/>
            <person name="Lefsrud M."/>
            <person name="Mueller R.S."/>
            <person name="Dick G.J."/>
            <person name="Sun C.L."/>
            <person name="Wheeler K.E."/>
            <person name="Zemla A."/>
            <person name="Baker B.J."/>
            <person name="Hauser L."/>
            <person name="Land M."/>
            <person name="Shah M.B."/>
            <person name="Thelen M.P."/>
            <person name="Hettich R.L."/>
            <person name="Banfield J.F."/>
        </authorList>
    </citation>
    <scope>NUCLEOTIDE SEQUENCE [LARGE SCALE GENOMIC DNA]</scope>
</reference>
<gene>
    <name evidence="3" type="ORF">UBAL3_95680061</name>
</gene>
<dbReference type="Pfam" id="PF01075">
    <property type="entry name" value="Glyco_transf_9"/>
    <property type="match status" value="1"/>
</dbReference>